<keyword evidence="1" id="KW-0472">Membrane</keyword>
<organism evidence="3 4">
    <name type="scientific">Cohaesibacter gelatinilyticus</name>
    <dbReference type="NCBI Taxonomy" id="372072"/>
    <lineage>
        <taxon>Bacteria</taxon>
        <taxon>Pseudomonadati</taxon>
        <taxon>Pseudomonadota</taxon>
        <taxon>Alphaproteobacteria</taxon>
        <taxon>Hyphomicrobiales</taxon>
        <taxon>Cohaesibacteraceae</taxon>
    </lineage>
</organism>
<feature type="transmembrane region" description="Helical" evidence="1">
    <location>
        <begin position="95"/>
        <end position="113"/>
    </location>
</feature>
<dbReference type="Proteomes" id="UP000219439">
    <property type="component" value="Unassembled WGS sequence"/>
</dbReference>
<feature type="transmembrane region" description="Helical" evidence="1">
    <location>
        <begin position="120"/>
        <end position="143"/>
    </location>
</feature>
<evidence type="ECO:0000313" key="4">
    <source>
        <dbReference type="Proteomes" id="UP000219439"/>
    </source>
</evidence>
<feature type="transmembrane region" description="Helical" evidence="1">
    <location>
        <begin position="70"/>
        <end position="89"/>
    </location>
</feature>
<keyword evidence="4" id="KW-1185">Reference proteome</keyword>
<keyword evidence="1" id="KW-1133">Transmembrane helix</keyword>
<dbReference type="RefSeq" id="WP_170955949.1">
    <property type="nucleotide sequence ID" value="NZ_OBEL01000001.1"/>
</dbReference>
<name>A0A285NES1_9HYPH</name>
<feature type="domain" description="DUF1468" evidence="2">
    <location>
        <begin position="8"/>
        <end position="142"/>
    </location>
</feature>
<gene>
    <name evidence="3" type="ORF">SAMN06265368_0912</name>
</gene>
<accession>A0A285NES1</accession>
<protein>
    <submittedName>
        <fullName evidence="3">Putative tricarboxylic transport membrane protein</fullName>
    </submittedName>
</protein>
<dbReference type="InterPro" id="IPR009936">
    <property type="entry name" value="DUF1468"/>
</dbReference>
<keyword evidence="1" id="KW-0812">Transmembrane</keyword>
<feature type="transmembrane region" description="Helical" evidence="1">
    <location>
        <begin position="46"/>
        <end position="63"/>
    </location>
</feature>
<evidence type="ECO:0000256" key="1">
    <source>
        <dbReference type="SAM" id="Phobius"/>
    </source>
</evidence>
<proteinExistence type="predicted"/>
<evidence type="ECO:0000313" key="3">
    <source>
        <dbReference type="EMBL" id="SNZ07393.1"/>
    </source>
</evidence>
<dbReference type="AlphaFoldDB" id="A0A285NES1"/>
<sequence length="153" mass="16986">MLFVKDRIGGMLLLIFSITYGLLSQQIHLLPFQANSAFHARTMPEVLSVLAIGLSVLIILFPGSDEKPRFAGLNWGLGALFLALMSAYGLMVRPMGFLIATSLFLMIGFALLGERKWWRLLAVAVPTVFAFWALMTYGLDVFIEPLPQFMKGS</sequence>
<feature type="transmembrane region" description="Helical" evidence="1">
    <location>
        <begin position="12"/>
        <end position="34"/>
    </location>
</feature>
<dbReference type="Pfam" id="PF07331">
    <property type="entry name" value="TctB"/>
    <property type="match status" value="1"/>
</dbReference>
<reference evidence="3 4" key="1">
    <citation type="submission" date="2017-09" db="EMBL/GenBank/DDBJ databases">
        <authorList>
            <person name="Ehlers B."/>
            <person name="Leendertz F.H."/>
        </authorList>
    </citation>
    <scope>NUCLEOTIDE SEQUENCE [LARGE SCALE GENOMIC DNA]</scope>
    <source>
        <strain evidence="3 4">DSM 18289</strain>
    </source>
</reference>
<evidence type="ECO:0000259" key="2">
    <source>
        <dbReference type="Pfam" id="PF07331"/>
    </source>
</evidence>
<dbReference type="EMBL" id="OBEL01000001">
    <property type="protein sequence ID" value="SNZ07393.1"/>
    <property type="molecule type" value="Genomic_DNA"/>
</dbReference>